<dbReference type="SFLD" id="SFLDS00003">
    <property type="entry name" value="Haloacid_Dehalogenase"/>
    <property type="match status" value="1"/>
</dbReference>
<dbReference type="PANTHER" id="PTHR43434">
    <property type="entry name" value="PHOSPHOGLYCOLATE PHOSPHATASE"/>
    <property type="match status" value="1"/>
</dbReference>
<dbReference type="GO" id="GO:0006281">
    <property type="term" value="P:DNA repair"/>
    <property type="evidence" value="ECO:0007669"/>
    <property type="project" value="TreeGrafter"/>
</dbReference>
<protein>
    <submittedName>
        <fullName evidence="2">Haloacid dehalogenase</fullName>
    </submittedName>
</protein>
<dbReference type="AlphaFoldDB" id="A0A1V0B3X6"/>
<dbReference type="InterPro" id="IPR023214">
    <property type="entry name" value="HAD_sf"/>
</dbReference>
<dbReference type="PANTHER" id="PTHR43434:SF3">
    <property type="entry name" value="GMP_IMP NUCLEOTIDASE YRFG"/>
    <property type="match status" value="1"/>
</dbReference>
<dbReference type="Gene3D" id="3.40.50.1000">
    <property type="entry name" value="HAD superfamily/HAD-like"/>
    <property type="match status" value="1"/>
</dbReference>
<dbReference type="CDD" id="cd01427">
    <property type="entry name" value="HAD_like"/>
    <property type="match status" value="1"/>
</dbReference>
<dbReference type="Pfam" id="PF00702">
    <property type="entry name" value="Hydrolase"/>
    <property type="match status" value="1"/>
</dbReference>
<reference evidence="2 3" key="1">
    <citation type="submission" date="2017-03" db="EMBL/GenBank/DDBJ databases">
        <title>Complete genome sequence of the novel DNRA strain Pseudomonas sp. S-6-2 isolated from Chinese polluted river sediment. Journal of Biotechnology.</title>
        <authorList>
            <person name="Li J."/>
            <person name="Xiang F."/>
            <person name="Wang L."/>
            <person name="Xi L."/>
            <person name="Liu J."/>
        </authorList>
    </citation>
    <scope>NUCLEOTIDE SEQUENCE [LARGE SCALE GENOMIC DNA]</scope>
    <source>
        <strain evidence="2 3">S-6-2</strain>
    </source>
</reference>
<dbReference type="EMBL" id="CP020100">
    <property type="protein sequence ID" value="AQZ94639.1"/>
    <property type="molecule type" value="Genomic_DNA"/>
</dbReference>
<dbReference type="Proteomes" id="UP000243488">
    <property type="component" value="Chromosome"/>
</dbReference>
<organism evidence="2 3">
    <name type="scientific">Halopseudomonas phragmitis</name>
    <dbReference type="NCBI Taxonomy" id="1931241"/>
    <lineage>
        <taxon>Bacteria</taxon>
        <taxon>Pseudomonadati</taxon>
        <taxon>Pseudomonadota</taxon>
        <taxon>Gammaproteobacteria</taxon>
        <taxon>Pseudomonadales</taxon>
        <taxon>Pseudomonadaceae</taxon>
        <taxon>Halopseudomonas</taxon>
    </lineage>
</organism>
<dbReference type="NCBIfam" id="NF011564">
    <property type="entry name" value="PRK14988.1"/>
    <property type="match status" value="1"/>
</dbReference>
<proteinExistence type="predicted"/>
<accession>A0A1V0B3X6</accession>
<dbReference type="GO" id="GO:0005829">
    <property type="term" value="C:cytosol"/>
    <property type="evidence" value="ECO:0007669"/>
    <property type="project" value="TreeGrafter"/>
</dbReference>
<keyword evidence="1" id="KW-0479">Metal-binding</keyword>
<gene>
    <name evidence="2" type="ORF">BVH74_07685</name>
</gene>
<dbReference type="RefSeq" id="WP_080049492.1">
    <property type="nucleotide sequence ID" value="NZ_CP020100.1"/>
</dbReference>
<dbReference type="KEGG" id="ppha:BVH74_07685"/>
<name>A0A1V0B3X6_9GAMM</name>
<keyword evidence="3" id="KW-1185">Reference proteome</keyword>
<dbReference type="GO" id="GO:0046872">
    <property type="term" value="F:metal ion binding"/>
    <property type="evidence" value="ECO:0007669"/>
    <property type="project" value="UniProtKB-KW"/>
</dbReference>
<dbReference type="InterPro" id="IPR036412">
    <property type="entry name" value="HAD-like_sf"/>
</dbReference>
<dbReference type="InterPro" id="IPR006439">
    <property type="entry name" value="HAD-SF_hydro_IA"/>
</dbReference>
<dbReference type="SUPFAM" id="SSF56784">
    <property type="entry name" value="HAD-like"/>
    <property type="match status" value="1"/>
</dbReference>
<dbReference type="InterPro" id="IPR050155">
    <property type="entry name" value="HAD-like_hydrolase_sf"/>
</dbReference>
<dbReference type="GO" id="GO:0008967">
    <property type="term" value="F:phosphoglycolate phosphatase activity"/>
    <property type="evidence" value="ECO:0007669"/>
    <property type="project" value="TreeGrafter"/>
</dbReference>
<dbReference type="SFLD" id="SFLDG01129">
    <property type="entry name" value="C1.5:_HAD__Beta-PGM__Phosphata"/>
    <property type="match status" value="1"/>
</dbReference>
<dbReference type="PRINTS" id="PR00413">
    <property type="entry name" value="HADHALOGNASE"/>
</dbReference>
<evidence type="ECO:0000256" key="1">
    <source>
        <dbReference type="ARBA" id="ARBA00022723"/>
    </source>
</evidence>
<evidence type="ECO:0000313" key="3">
    <source>
        <dbReference type="Proteomes" id="UP000243488"/>
    </source>
</evidence>
<dbReference type="STRING" id="1931241.BVH74_07685"/>
<dbReference type="NCBIfam" id="TIGR01509">
    <property type="entry name" value="HAD-SF-IA-v3"/>
    <property type="match status" value="1"/>
</dbReference>
<sequence length="224" mass="25864">MLNWNTIDTVLLDMDGTLLDLHFDNHFWLEYLPQRYADHHGQSLAWAKAEIYPLMQAKQGQLDWYCLDFWSRELSLPITALKREVAHLISLRPDADLFLQALQRAGKQVILITNAHRESLSLKMERVELMTYFQRLISSHDFGFPKEAQAFWQALQHEVPFDPERTLFIDDSLPILRAAREYGIAQLLAVRQPDSRGALRDTEEFDAVEEYAQLAGPLLSTPAA</sequence>
<evidence type="ECO:0000313" key="2">
    <source>
        <dbReference type="EMBL" id="AQZ94639.1"/>
    </source>
</evidence>